<dbReference type="EMBL" id="CP016027">
    <property type="protein sequence ID" value="ANJ67622.1"/>
    <property type="molecule type" value="Genomic_DNA"/>
</dbReference>
<evidence type="ECO:0000313" key="1">
    <source>
        <dbReference type="EMBL" id="ANJ67622.1"/>
    </source>
</evidence>
<dbReference type="AlphaFoldDB" id="A0A191ZIE1"/>
<keyword evidence="2" id="KW-1185">Reference proteome</keyword>
<dbReference type="NCBIfam" id="TIGR02049">
    <property type="entry name" value="gshA_ferroox"/>
    <property type="match status" value="1"/>
</dbReference>
<keyword evidence="1" id="KW-0436">Ligase</keyword>
<dbReference type="Proteomes" id="UP000078596">
    <property type="component" value="Chromosome"/>
</dbReference>
<evidence type="ECO:0000313" key="2">
    <source>
        <dbReference type="Proteomes" id="UP000078596"/>
    </source>
</evidence>
<dbReference type="SUPFAM" id="SSF56059">
    <property type="entry name" value="Glutathione synthetase ATP-binding domain-like"/>
    <property type="match status" value="1"/>
</dbReference>
<protein>
    <submittedName>
        <fullName evidence="1">Glutamate--cysteine ligase</fullName>
    </submittedName>
</protein>
<dbReference type="InterPro" id="IPR011718">
    <property type="entry name" value="GshA"/>
</dbReference>
<sequence length="453" mass="50913">MSLEHIRTPHPELDAHYCGPLLEIESHIICQHRQIESWFRSQWLQHPAPFYASVDLRNAGFKLAPVDTNLFPAGFNNLNHIFDPLMVQAIQAAVEHACPEARDVLIIPERHTRNQFYLESLAALVDFVELAGFGVRIGSLDPIDEPLHFDLPSGRQLTQHPICRVGRRIEVDGFSPCTILLNNDLSGGRIPILDDLEQTVIPPAELGWWNRSKSDHFTIYQKLVTELCEVIDLDPWLLTPLMRDCGQIDFLKREGEACLEQQVRELLAEIQEKYDTHGIREKPFVVIKADSGTYGMGVMTAQSAEEVTQLNRKQRTRMQASKEGLGIKRVLIQEGVHSFEKVSIDQSAEKFVAEPVIYMVDHFVVGGFYRVHTKKGINESLNSPGASFVPLPFNEACSLPTPSASPDSERNRLYVYGVVARLALLAAAYEHQMIQAKTPQAPTDAPAKREVVA</sequence>
<organism evidence="1 2">
    <name type="scientific">Halothiobacillus diazotrophicus</name>
    <dbReference type="NCBI Taxonomy" id="1860122"/>
    <lineage>
        <taxon>Bacteria</taxon>
        <taxon>Pseudomonadati</taxon>
        <taxon>Pseudomonadota</taxon>
        <taxon>Gammaproteobacteria</taxon>
        <taxon>Chromatiales</taxon>
        <taxon>Halothiobacillaceae</taxon>
        <taxon>Halothiobacillus</taxon>
    </lineage>
</organism>
<proteinExistence type="predicted"/>
<dbReference type="InterPro" id="IPR042520">
    <property type="entry name" value="GshA_N"/>
</dbReference>
<name>A0A191ZIE1_9GAMM</name>
<dbReference type="STRING" id="1860122.A9404_09705"/>
<gene>
    <name evidence="1" type="ORF">A9404_09705</name>
</gene>
<dbReference type="RefSeq" id="WP_066100850.1">
    <property type="nucleotide sequence ID" value="NZ_CP016027.1"/>
</dbReference>
<dbReference type="Pfam" id="PF08886">
    <property type="entry name" value="GshA"/>
    <property type="match status" value="1"/>
</dbReference>
<dbReference type="Gene3D" id="3.40.50.11280">
    <property type="entry name" value="Glutamate-cysteine ligase, N-terminal domain"/>
    <property type="match status" value="1"/>
</dbReference>
<dbReference type="OrthoDB" id="5644489at2"/>
<accession>A0A191ZIE1</accession>
<dbReference type="GO" id="GO:0016874">
    <property type="term" value="F:ligase activity"/>
    <property type="evidence" value="ECO:0007669"/>
    <property type="project" value="UniProtKB-KW"/>
</dbReference>
<reference evidence="1 2" key="1">
    <citation type="submission" date="2016-06" db="EMBL/GenBank/DDBJ databases">
        <title>Insight into the functional genes involving in sulfur oxidation in Pearl River water.</title>
        <authorList>
            <person name="Luo J."/>
            <person name="Tan X."/>
            <person name="Lin W."/>
        </authorList>
    </citation>
    <scope>NUCLEOTIDE SEQUENCE [LARGE SCALE GENOMIC DNA]</scope>
    <source>
        <strain evidence="1 2">LS2</strain>
    </source>
</reference>
<dbReference type="KEGG" id="haz:A9404_09705"/>